<dbReference type="Gene3D" id="3.40.30.10">
    <property type="entry name" value="Glutaredoxin"/>
    <property type="match status" value="1"/>
</dbReference>
<evidence type="ECO:0000259" key="1">
    <source>
        <dbReference type="Pfam" id="PF00462"/>
    </source>
</evidence>
<dbReference type="OrthoDB" id="9795531at2"/>
<dbReference type="PROSITE" id="PS51354">
    <property type="entry name" value="GLUTAREDOXIN_2"/>
    <property type="match status" value="1"/>
</dbReference>
<dbReference type="InterPro" id="IPR036249">
    <property type="entry name" value="Thioredoxin-like_sf"/>
</dbReference>
<name>A0A1Y0ITS2_9BACL</name>
<dbReference type="CDD" id="cd02976">
    <property type="entry name" value="NrdH"/>
    <property type="match status" value="1"/>
</dbReference>
<gene>
    <name evidence="2" type="ORF">CBW65_18815</name>
</gene>
<keyword evidence="3" id="KW-1185">Reference proteome</keyword>
<feature type="domain" description="Glutaredoxin" evidence="1">
    <location>
        <begin position="6"/>
        <end position="64"/>
    </location>
</feature>
<proteinExistence type="predicted"/>
<dbReference type="KEGG" id="tum:CBW65_18815"/>
<evidence type="ECO:0000313" key="3">
    <source>
        <dbReference type="Proteomes" id="UP000195437"/>
    </source>
</evidence>
<sequence length="79" mass="8971">MADKKIIIYTQPTCPPCFEAKTWMTNSDIPFEDRDIRKDEKHLQDLINLGAAATPVFLVGDEVIMGYDQDKIKAAWDAL</sequence>
<dbReference type="InterPro" id="IPR051548">
    <property type="entry name" value="Grx-like_ET"/>
</dbReference>
<accession>A0A1Y0ITS2</accession>
<protein>
    <submittedName>
        <fullName evidence="2">NrdH-redoxin</fullName>
    </submittedName>
</protein>
<dbReference type="Proteomes" id="UP000195437">
    <property type="component" value="Chromosome"/>
</dbReference>
<dbReference type="AlphaFoldDB" id="A0A1Y0ITS2"/>
<dbReference type="SUPFAM" id="SSF52833">
    <property type="entry name" value="Thioredoxin-like"/>
    <property type="match status" value="1"/>
</dbReference>
<dbReference type="PANTHER" id="PTHR34386:SF1">
    <property type="entry name" value="GLUTAREDOXIN-LIKE PROTEIN NRDH"/>
    <property type="match status" value="1"/>
</dbReference>
<dbReference type="RefSeq" id="WP_087458143.1">
    <property type="nucleotide sequence ID" value="NZ_CP021434.1"/>
</dbReference>
<dbReference type="InterPro" id="IPR002109">
    <property type="entry name" value="Glutaredoxin"/>
</dbReference>
<organism evidence="2 3">
    <name type="scientific">Tumebacillus avium</name>
    <dbReference type="NCBI Taxonomy" id="1903704"/>
    <lineage>
        <taxon>Bacteria</taxon>
        <taxon>Bacillati</taxon>
        <taxon>Bacillota</taxon>
        <taxon>Bacilli</taxon>
        <taxon>Bacillales</taxon>
        <taxon>Alicyclobacillaceae</taxon>
        <taxon>Tumebacillus</taxon>
    </lineage>
</organism>
<dbReference type="GO" id="GO:0045454">
    <property type="term" value="P:cell redox homeostasis"/>
    <property type="evidence" value="ECO:0007669"/>
    <property type="project" value="TreeGrafter"/>
</dbReference>
<dbReference type="Pfam" id="PF00462">
    <property type="entry name" value="Glutaredoxin"/>
    <property type="match status" value="1"/>
</dbReference>
<evidence type="ECO:0000313" key="2">
    <source>
        <dbReference type="EMBL" id="ARU62793.1"/>
    </source>
</evidence>
<dbReference type="GO" id="GO:0009055">
    <property type="term" value="F:electron transfer activity"/>
    <property type="evidence" value="ECO:0007669"/>
    <property type="project" value="TreeGrafter"/>
</dbReference>
<dbReference type="EMBL" id="CP021434">
    <property type="protein sequence ID" value="ARU62793.1"/>
    <property type="molecule type" value="Genomic_DNA"/>
</dbReference>
<reference evidence="3" key="1">
    <citation type="submission" date="2017-05" db="EMBL/GenBank/DDBJ databases">
        <authorList>
            <person name="Sung H."/>
        </authorList>
    </citation>
    <scope>NUCLEOTIDE SEQUENCE [LARGE SCALE GENOMIC DNA]</scope>
    <source>
        <strain evidence="3">AR23208</strain>
    </source>
</reference>
<dbReference type="PANTHER" id="PTHR34386">
    <property type="entry name" value="GLUTAREDOXIN"/>
    <property type="match status" value="1"/>
</dbReference>